<dbReference type="InterPro" id="IPR050404">
    <property type="entry name" value="Heme-degrading_MO"/>
</dbReference>
<dbReference type="InterPro" id="IPR007138">
    <property type="entry name" value="ABM_dom"/>
</dbReference>
<dbReference type="Proteomes" id="UP000284219">
    <property type="component" value="Unassembled WGS sequence"/>
</dbReference>
<dbReference type="PANTHER" id="PTHR34474">
    <property type="entry name" value="SIGNAL TRANSDUCTION PROTEIN TRAP"/>
    <property type="match status" value="1"/>
</dbReference>
<proteinExistence type="predicted"/>
<dbReference type="Gene3D" id="3.30.70.100">
    <property type="match status" value="1"/>
</dbReference>
<protein>
    <recommendedName>
        <fullName evidence="1">ABM domain-containing protein</fullName>
    </recommendedName>
</protein>
<name>A0A419SGJ9_9BACL</name>
<dbReference type="AlphaFoldDB" id="A0A419SGJ9"/>
<dbReference type="EMBL" id="MCHY01000009">
    <property type="protein sequence ID" value="RKD22922.1"/>
    <property type="molecule type" value="Genomic_DNA"/>
</dbReference>
<dbReference type="OrthoDB" id="384737at2"/>
<dbReference type="PANTHER" id="PTHR34474:SF4">
    <property type="entry name" value="HEME OXYGENASE (STAPHYLOBILIN-PRODUCING) 1"/>
    <property type="match status" value="1"/>
</dbReference>
<dbReference type="InterPro" id="IPR011008">
    <property type="entry name" value="Dimeric_a/b-barrel"/>
</dbReference>
<organism evidence="2 3">
    <name type="scientific">Ammoniphilus oxalaticus</name>
    <dbReference type="NCBI Taxonomy" id="66863"/>
    <lineage>
        <taxon>Bacteria</taxon>
        <taxon>Bacillati</taxon>
        <taxon>Bacillota</taxon>
        <taxon>Bacilli</taxon>
        <taxon>Bacillales</taxon>
        <taxon>Paenibacillaceae</taxon>
        <taxon>Aneurinibacillus group</taxon>
        <taxon>Ammoniphilus</taxon>
    </lineage>
</organism>
<dbReference type="PROSITE" id="PS51725">
    <property type="entry name" value="ABM"/>
    <property type="match status" value="1"/>
</dbReference>
<feature type="domain" description="ABM" evidence="1">
    <location>
        <begin position="2"/>
        <end position="91"/>
    </location>
</feature>
<dbReference type="Pfam" id="PF03992">
    <property type="entry name" value="ABM"/>
    <property type="match status" value="1"/>
</dbReference>
<sequence>MFVISNTLKIKKGFEDQFLARFEMLGKIEESPGFLMLNVLKTRMEEEYDEFTIWTKWQSREAHDEWSKSESFRKSHGGGRSEYILDFKLGFYDVVLEKLSATKVVKDVS</sequence>
<accession>A0A419SGJ9</accession>
<evidence type="ECO:0000259" key="1">
    <source>
        <dbReference type="PROSITE" id="PS51725"/>
    </source>
</evidence>
<reference evidence="2 3" key="1">
    <citation type="submission" date="2016-08" db="EMBL/GenBank/DDBJ databases">
        <title>Novel Firmicute Genomes.</title>
        <authorList>
            <person name="Poppleton D.I."/>
            <person name="Gribaldo S."/>
        </authorList>
    </citation>
    <scope>NUCLEOTIDE SEQUENCE [LARGE SCALE GENOMIC DNA]</scope>
    <source>
        <strain evidence="2 3">RAOx-1</strain>
    </source>
</reference>
<keyword evidence="3" id="KW-1185">Reference proteome</keyword>
<dbReference type="SUPFAM" id="SSF54909">
    <property type="entry name" value="Dimeric alpha+beta barrel"/>
    <property type="match status" value="1"/>
</dbReference>
<evidence type="ECO:0000313" key="2">
    <source>
        <dbReference type="EMBL" id="RKD22922.1"/>
    </source>
</evidence>
<comment type="caution">
    <text evidence="2">The sequence shown here is derived from an EMBL/GenBank/DDBJ whole genome shotgun (WGS) entry which is preliminary data.</text>
</comment>
<evidence type="ECO:0000313" key="3">
    <source>
        <dbReference type="Proteomes" id="UP000284219"/>
    </source>
</evidence>
<gene>
    <name evidence="2" type="ORF">BEP19_11865</name>
</gene>
<dbReference type="RefSeq" id="WP_120190413.1">
    <property type="nucleotide sequence ID" value="NZ_MCHY01000009.1"/>
</dbReference>